<evidence type="ECO:0008006" key="4">
    <source>
        <dbReference type="Google" id="ProtNLM"/>
    </source>
</evidence>
<dbReference type="EMBL" id="QLSX01000002">
    <property type="protein sequence ID" value="RAR63443.1"/>
    <property type="molecule type" value="Genomic_DNA"/>
</dbReference>
<reference evidence="2 3" key="1">
    <citation type="submission" date="2018-06" db="EMBL/GenBank/DDBJ databases">
        <title>Comparative analysis of microorganisms from saline springs in Andes Mountain Range, Colombia.</title>
        <authorList>
            <person name="Rubin E."/>
        </authorList>
    </citation>
    <scope>NUCLEOTIDE SEQUENCE [LARGE SCALE GENOMIC DNA]</scope>
    <source>
        <strain evidence="2 3">USBA-857</strain>
    </source>
</reference>
<dbReference type="OrthoDB" id="6199301at2"/>
<accession>A0A328XVN6</accession>
<dbReference type="RefSeq" id="WP_112053766.1">
    <property type="nucleotide sequence ID" value="NZ_QLSX01000002.1"/>
</dbReference>
<keyword evidence="1" id="KW-0732">Signal</keyword>
<organism evidence="2 3">
    <name type="scientific">Onishia taeanensis</name>
    <dbReference type="NCBI Taxonomy" id="284577"/>
    <lineage>
        <taxon>Bacteria</taxon>
        <taxon>Pseudomonadati</taxon>
        <taxon>Pseudomonadota</taxon>
        <taxon>Gammaproteobacteria</taxon>
        <taxon>Oceanospirillales</taxon>
        <taxon>Halomonadaceae</taxon>
        <taxon>Onishia</taxon>
    </lineage>
</organism>
<evidence type="ECO:0000313" key="3">
    <source>
        <dbReference type="Proteomes" id="UP000249700"/>
    </source>
</evidence>
<sequence length="313" mass="33926">MKAAMNWMPLVAAVALAMAGCSSGGYYDDRSEAYSQAKSAEPLILPAGSQLYETRDAMPVPKANRPYRKVDDEFTAPRPQPSVAERDYVERRSMGDARWLAVNDPPDVVWPRVVEFGERQRLSVTDRDDMARRLTTPEGVIAVSDGLGATSEVRCEQNASALDGCLNALAGYLNARGQTAMASNLSRREASGAAAARLVGGEGDRALLIDADAEQAWAELSHLLERDFDQPEQQLLDQDAAGGDFQIAYLPLAERHAGMIDRLFSDQTPRRARLNVVPAAEGQARLTVTSVGEPALDDAGVRDLLGRLSSLLR</sequence>
<feature type="signal peptide" evidence="1">
    <location>
        <begin position="1"/>
        <end position="19"/>
    </location>
</feature>
<proteinExistence type="predicted"/>
<dbReference type="PROSITE" id="PS51257">
    <property type="entry name" value="PROKAR_LIPOPROTEIN"/>
    <property type="match status" value="1"/>
</dbReference>
<evidence type="ECO:0000313" key="2">
    <source>
        <dbReference type="EMBL" id="RAR63443.1"/>
    </source>
</evidence>
<evidence type="ECO:0000256" key="1">
    <source>
        <dbReference type="SAM" id="SignalP"/>
    </source>
</evidence>
<comment type="caution">
    <text evidence="2">The sequence shown here is derived from an EMBL/GenBank/DDBJ whole genome shotgun (WGS) entry which is preliminary data.</text>
</comment>
<protein>
    <recommendedName>
        <fullName evidence="4">Outer membrane protein assembly factor BamC</fullName>
    </recommendedName>
</protein>
<feature type="chain" id="PRO_5016426932" description="Outer membrane protein assembly factor BamC" evidence="1">
    <location>
        <begin position="20"/>
        <end position="313"/>
    </location>
</feature>
<gene>
    <name evidence="2" type="ORF">BCL93_102179</name>
</gene>
<dbReference type="Proteomes" id="UP000249700">
    <property type="component" value="Unassembled WGS sequence"/>
</dbReference>
<dbReference type="AlphaFoldDB" id="A0A328XVN6"/>
<name>A0A328XVN6_9GAMM</name>